<dbReference type="Proteomes" id="UP000240883">
    <property type="component" value="Unassembled WGS sequence"/>
</dbReference>
<evidence type="ECO:0000256" key="1">
    <source>
        <dbReference type="SAM" id="MobiDB-lite"/>
    </source>
</evidence>
<accession>A0A2T2P4U1</accession>
<organism evidence="2 3">
    <name type="scientific">Corynespora cassiicola Philippines</name>
    <dbReference type="NCBI Taxonomy" id="1448308"/>
    <lineage>
        <taxon>Eukaryota</taxon>
        <taxon>Fungi</taxon>
        <taxon>Dikarya</taxon>
        <taxon>Ascomycota</taxon>
        <taxon>Pezizomycotina</taxon>
        <taxon>Dothideomycetes</taxon>
        <taxon>Pleosporomycetidae</taxon>
        <taxon>Pleosporales</taxon>
        <taxon>Corynesporascaceae</taxon>
        <taxon>Corynespora</taxon>
    </lineage>
</organism>
<evidence type="ECO:0000313" key="3">
    <source>
        <dbReference type="Proteomes" id="UP000240883"/>
    </source>
</evidence>
<protein>
    <submittedName>
        <fullName evidence="2">Uncharacterized protein</fullName>
    </submittedName>
</protein>
<feature type="compositionally biased region" description="Basic and acidic residues" evidence="1">
    <location>
        <begin position="22"/>
        <end position="31"/>
    </location>
</feature>
<name>A0A2T2P4U1_CORCC</name>
<evidence type="ECO:0000313" key="2">
    <source>
        <dbReference type="EMBL" id="PSN72727.1"/>
    </source>
</evidence>
<sequence>MNHVATLLGAYSNSADNANPEDGSKRPRQVAEQEYTAQSKRARREAGYEKQRLQYTPKKRSLPASLHKHVSAHIKIREVCGIDGCIYTPSTYVQLKQHRATFYSTVEKKATGTKPTFACNQCDVICSNS</sequence>
<reference evidence="2 3" key="1">
    <citation type="journal article" date="2018" name="Front. Microbiol.">
        <title>Genome-Wide Analysis of Corynespora cassiicola Leaf Fall Disease Putative Effectors.</title>
        <authorList>
            <person name="Lopez D."/>
            <person name="Ribeiro S."/>
            <person name="Label P."/>
            <person name="Fumanal B."/>
            <person name="Venisse J.S."/>
            <person name="Kohler A."/>
            <person name="de Oliveira R.R."/>
            <person name="Labutti K."/>
            <person name="Lipzen A."/>
            <person name="Lail K."/>
            <person name="Bauer D."/>
            <person name="Ohm R.A."/>
            <person name="Barry K.W."/>
            <person name="Spatafora J."/>
            <person name="Grigoriev I.V."/>
            <person name="Martin F.M."/>
            <person name="Pujade-Renaud V."/>
        </authorList>
    </citation>
    <scope>NUCLEOTIDE SEQUENCE [LARGE SCALE GENOMIC DNA]</scope>
    <source>
        <strain evidence="2 3">Philippines</strain>
    </source>
</reference>
<feature type="region of interest" description="Disordered" evidence="1">
    <location>
        <begin position="1"/>
        <end position="64"/>
    </location>
</feature>
<proteinExistence type="predicted"/>
<gene>
    <name evidence="2" type="ORF">BS50DRAFT_166335</name>
</gene>
<dbReference type="AlphaFoldDB" id="A0A2T2P4U1"/>
<dbReference type="EMBL" id="KZ678129">
    <property type="protein sequence ID" value="PSN72727.1"/>
    <property type="molecule type" value="Genomic_DNA"/>
</dbReference>
<keyword evidence="3" id="KW-1185">Reference proteome</keyword>